<feature type="transmembrane region" description="Helical" evidence="10">
    <location>
        <begin position="181"/>
        <end position="204"/>
    </location>
</feature>
<proteinExistence type="inferred from homology"/>
<protein>
    <recommendedName>
        <fullName evidence="11">Vesicle transport v-SNARE N-terminal domain-containing protein</fullName>
    </recommendedName>
</protein>
<dbReference type="AlphaFoldDB" id="A0AAU9IK16"/>
<comment type="similarity">
    <text evidence="2">Belongs to the VTI1 family.</text>
</comment>
<keyword evidence="5" id="KW-0653">Protein transport</keyword>
<accession>A0AAU9IK16</accession>
<evidence type="ECO:0000256" key="8">
    <source>
        <dbReference type="ARBA" id="ARBA00023136"/>
    </source>
</evidence>
<evidence type="ECO:0000256" key="1">
    <source>
        <dbReference type="ARBA" id="ARBA00004211"/>
    </source>
</evidence>
<gene>
    <name evidence="12" type="ORF">BSTOLATCC_MIC9410</name>
</gene>
<keyword evidence="13" id="KW-1185">Reference proteome</keyword>
<feature type="domain" description="Vesicle transport v-SNARE N-terminal" evidence="11">
    <location>
        <begin position="1"/>
        <end position="87"/>
    </location>
</feature>
<reference evidence="12" key="1">
    <citation type="submission" date="2021-09" db="EMBL/GenBank/DDBJ databases">
        <authorList>
            <consortium name="AG Swart"/>
            <person name="Singh M."/>
            <person name="Singh A."/>
            <person name="Seah K."/>
            <person name="Emmerich C."/>
        </authorList>
    </citation>
    <scope>NUCLEOTIDE SEQUENCE</scope>
    <source>
        <strain evidence="12">ATCC30299</strain>
    </source>
</reference>
<dbReference type="GO" id="GO:0005794">
    <property type="term" value="C:Golgi apparatus"/>
    <property type="evidence" value="ECO:0007669"/>
    <property type="project" value="TreeGrafter"/>
</dbReference>
<evidence type="ECO:0000256" key="7">
    <source>
        <dbReference type="ARBA" id="ARBA00023054"/>
    </source>
</evidence>
<keyword evidence="3" id="KW-0813">Transport</keyword>
<evidence type="ECO:0000259" key="11">
    <source>
        <dbReference type="Pfam" id="PF05008"/>
    </source>
</evidence>
<evidence type="ECO:0000313" key="12">
    <source>
        <dbReference type="EMBL" id="CAG9313597.1"/>
    </source>
</evidence>
<dbReference type="GO" id="GO:0005484">
    <property type="term" value="F:SNAP receptor activity"/>
    <property type="evidence" value="ECO:0007669"/>
    <property type="project" value="TreeGrafter"/>
</dbReference>
<dbReference type="Pfam" id="PF12352">
    <property type="entry name" value="V-SNARE_C"/>
    <property type="match status" value="1"/>
</dbReference>
<evidence type="ECO:0000256" key="9">
    <source>
        <dbReference type="SAM" id="Coils"/>
    </source>
</evidence>
<keyword evidence="8 10" id="KW-0472">Membrane</keyword>
<feature type="coiled-coil region" evidence="9">
    <location>
        <begin position="36"/>
        <end position="92"/>
    </location>
</feature>
<organism evidence="12 13">
    <name type="scientific">Blepharisma stoltei</name>
    <dbReference type="NCBI Taxonomy" id="1481888"/>
    <lineage>
        <taxon>Eukaryota</taxon>
        <taxon>Sar</taxon>
        <taxon>Alveolata</taxon>
        <taxon>Ciliophora</taxon>
        <taxon>Postciliodesmatophora</taxon>
        <taxon>Heterotrichea</taxon>
        <taxon>Heterotrichida</taxon>
        <taxon>Blepharismidae</taxon>
        <taxon>Blepharisma</taxon>
    </lineage>
</organism>
<keyword evidence="7 9" id="KW-0175">Coiled coil</keyword>
<dbReference type="PANTHER" id="PTHR21230:SF26">
    <property type="entry name" value="VESICLE TRANSPORT THROUGH INTERACTION WITH T-SNARES HOMOLOG 1A"/>
    <property type="match status" value="1"/>
</dbReference>
<dbReference type="Gene3D" id="1.20.5.110">
    <property type="match status" value="1"/>
</dbReference>
<evidence type="ECO:0000256" key="5">
    <source>
        <dbReference type="ARBA" id="ARBA00022927"/>
    </source>
</evidence>
<dbReference type="SUPFAM" id="SSF47661">
    <property type="entry name" value="t-snare proteins"/>
    <property type="match status" value="1"/>
</dbReference>
<keyword evidence="4 10" id="KW-0812">Transmembrane</keyword>
<comment type="caution">
    <text evidence="12">The sequence shown here is derived from an EMBL/GenBank/DDBJ whole genome shotgun (WGS) entry which is preliminary data.</text>
</comment>
<dbReference type="FunFam" id="1.20.5.110:FF:000002">
    <property type="entry name" value="Vesicle transport through interaction with t-SNAREsB"/>
    <property type="match status" value="1"/>
</dbReference>
<sequence>MAELFKGYENDFSKYIASANKKIALLPSAPKPDAILAEARHDIQDAEHWLRQMESEILTMPAQLSSQYQPRLKRHQENLLQLKKSLSSEQTRKNKVDLMGKTGPDSREKLLNSNEILQESGDTLERTYRLGLESEQIASDALGNLKGQRVQIQKINEKVNDVGSNVNKANRVIGSMNRRRIWMKIIMLIIIVLLMVACAVALYIKVG</sequence>
<dbReference type="InterPro" id="IPR007705">
    <property type="entry name" value="Vesicle_trsprt_v-SNARE_N"/>
</dbReference>
<evidence type="ECO:0000256" key="4">
    <source>
        <dbReference type="ARBA" id="ARBA00022692"/>
    </source>
</evidence>
<dbReference type="GO" id="GO:0005789">
    <property type="term" value="C:endoplasmic reticulum membrane"/>
    <property type="evidence" value="ECO:0007669"/>
    <property type="project" value="TreeGrafter"/>
</dbReference>
<keyword evidence="6 10" id="KW-1133">Transmembrane helix</keyword>
<dbReference type="InterPro" id="IPR038407">
    <property type="entry name" value="v-SNARE_N_sf"/>
</dbReference>
<name>A0AAU9IK16_9CILI</name>
<evidence type="ECO:0000313" key="13">
    <source>
        <dbReference type="Proteomes" id="UP001162131"/>
    </source>
</evidence>
<dbReference type="InterPro" id="IPR010989">
    <property type="entry name" value="SNARE"/>
</dbReference>
<dbReference type="PANTHER" id="PTHR21230">
    <property type="entry name" value="VESICLE TRANSPORT V-SNARE PROTEIN VTI1-RELATED"/>
    <property type="match status" value="1"/>
</dbReference>
<dbReference type="Proteomes" id="UP001162131">
    <property type="component" value="Unassembled WGS sequence"/>
</dbReference>
<dbReference type="GO" id="GO:0006906">
    <property type="term" value="P:vesicle fusion"/>
    <property type="evidence" value="ECO:0007669"/>
    <property type="project" value="TreeGrafter"/>
</dbReference>
<dbReference type="GO" id="GO:0012507">
    <property type="term" value="C:ER to Golgi transport vesicle membrane"/>
    <property type="evidence" value="ECO:0007669"/>
    <property type="project" value="TreeGrafter"/>
</dbReference>
<dbReference type="EMBL" id="CAJZBQ010000011">
    <property type="protein sequence ID" value="CAG9313597.1"/>
    <property type="molecule type" value="Genomic_DNA"/>
</dbReference>
<dbReference type="GO" id="GO:0031902">
    <property type="term" value="C:late endosome membrane"/>
    <property type="evidence" value="ECO:0007669"/>
    <property type="project" value="TreeGrafter"/>
</dbReference>
<dbReference type="GO" id="GO:0000149">
    <property type="term" value="F:SNARE binding"/>
    <property type="evidence" value="ECO:0007669"/>
    <property type="project" value="TreeGrafter"/>
</dbReference>
<dbReference type="Gene3D" id="1.20.58.400">
    <property type="entry name" value="t-snare proteins"/>
    <property type="match status" value="1"/>
</dbReference>
<dbReference type="SUPFAM" id="SSF58038">
    <property type="entry name" value="SNARE fusion complex"/>
    <property type="match status" value="1"/>
</dbReference>
<evidence type="ECO:0000256" key="10">
    <source>
        <dbReference type="SAM" id="Phobius"/>
    </source>
</evidence>
<dbReference type="GO" id="GO:0006886">
    <property type="term" value="P:intracellular protein transport"/>
    <property type="evidence" value="ECO:0007669"/>
    <property type="project" value="InterPro"/>
</dbReference>
<dbReference type="Pfam" id="PF05008">
    <property type="entry name" value="V-SNARE"/>
    <property type="match status" value="1"/>
</dbReference>
<evidence type="ECO:0000256" key="3">
    <source>
        <dbReference type="ARBA" id="ARBA00022448"/>
    </source>
</evidence>
<evidence type="ECO:0000256" key="6">
    <source>
        <dbReference type="ARBA" id="ARBA00022989"/>
    </source>
</evidence>
<comment type="subcellular location">
    <subcellularLocation>
        <location evidence="1">Membrane</location>
        <topology evidence="1">Single-pass type IV membrane protein</topology>
    </subcellularLocation>
</comment>
<dbReference type="GO" id="GO:0031201">
    <property type="term" value="C:SNARE complex"/>
    <property type="evidence" value="ECO:0007669"/>
    <property type="project" value="TreeGrafter"/>
</dbReference>
<evidence type="ECO:0000256" key="2">
    <source>
        <dbReference type="ARBA" id="ARBA00006108"/>
    </source>
</evidence>